<dbReference type="Proteomes" id="UP000268350">
    <property type="component" value="Unassembled WGS sequence"/>
</dbReference>
<protein>
    <recommendedName>
        <fullName evidence="1">Mab-21-like HhH/H2TH-like domain-containing protein</fullName>
    </recommendedName>
</protein>
<sequence>MIKSVFLNCTEWRFTTWNQSPGRLLIRMCVRMIWCLTKRHLPFYLVPKLQLFETLCDNQLSAYLGKFRRITRTLIKCRDRDRMTPEQMEFLFGISYE</sequence>
<reference evidence="3" key="1">
    <citation type="submission" date="2018-01" db="EMBL/GenBank/DDBJ databases">
        <authorList>
            <person name="Alioto T."/>
            <person name="Alioto T."/>
        </authorList>
    </citation>
    <scope>NUCLEOTIDE SEQUENCE [LARGE SCALE GENOMIC DNA]</scope>
</reference>
<dbReference type="EMBL" id="OUUW01000002">
    <property type="protein sequence ID" value="SPP77220.1"/>
    <property type="molecule type" value="Genomic_DNA"/>
</dbReference>
<dbReference type="OrthoDB" id="6054650at2759"/>
<organism evidence="2 3">
    <name type="scientific">Drosophila guanche</name>
    <name type="common">Fruit fly</name>
    <dbReference type="NCBI Taxonomy" id="7266"/>
    <lineage>
        <taxon>Eukaryota</taxon>
        <taxon>Metazoa</taxon>
        <taxon>Ecdysozoa</taxon>
        <taxon>Arthropoda</taxon>
        <taxon>Hexapoda</taxon>
        <taxon>Insecta</taxon>
        <taxon>Pterygota</taxon>
        <taxon>Neoptera</taxon>
        <taxon>Endopterygota</taxon>
        <taxon>Diptera</taxon>
        <taxon>Brachycera</taxon>
        <taxon>Muscomorpha</taxon>
        <taxon>Ephydroidea</taxon>
        <taxon>Drosophilidae</taxon>
        <taxon>Drosophila</taxon>
        <taxon>Sophophora</taxon>
    </lineage>
</organism>
<name>A0A3B0JNY8_DROGU</name>
<accession>A0A3B0JNY8</accession>
<gene>
    <name evidence="2" type="ORF">DGUA_6G007876</name>
</gene>
<dbReference type="AlphaFoldDB" id="A0A3B0JNY8"/>
<dbReference type="Gene3D" id="1.10.1410.40">
    <property type="match status" value="1"/>
</dbReference>
<feature type="domain" description="Mab-21-like HhH/H2TH-like" evidence="1">
    <location>
        <begin position="2"/>
        <end position="64"/>
    </location>
</feature>
<keyword evidence="3" id="KW-1185">Reference proteome</keyword>
<evidence type="ECO:0000313" key="2">
    <source>
        <dbReference type="EMBL" id="SPP77220.1"/>
    </source>
</evidence>
<dbReference type="Pfam" id="PF20266">
    <property type="entry name" value="Mab-21_C"/>
    <property type="match status" value="1"/>
</dbReference>
<evidence type="ECO:0000313" key="3">
    <source>
        <dbReference type="Proteomes" id="UP000268350"/>
    </source>
</evidence>
<evidence type="ECO:0000259" key="1">
    <source>
        <dbReference type="Pfam" id="PF20266"/>
    </source>
</evidence>
<proteinExistence type="predicted"/>
<dbReference type="InterPro" id="IPR046906">
    <property type="entry name" value="Mab-21_HhH/H2TH-like"/>
</dbReference>